<organism evidence="2 3">
    <name type="scientific">Promicromonospora sukumoe</name>
    <dbReference type="NCBI Taxonomy" id="88382"/>
    <lineage>
        <taxon>Bacteria</taxon>
        <taxon>Bacillati</taxon>
        <taxon>Actinomycetota</taxon>
        <taxon>Actinomycetes</taxon>
        <taxon>Micrococcales</taxon>
        <taxon>Promicromonosporaceae</taxon>
        <taxon>Promicromonospora</taxon>
    </lineage>
</organism>
<keyword evidence="1" id="KW-1133">Transmembrane helix</keyword>
<gene>
    <name evidence="2" type="ORF">FHX71_002537</name>
</gene>
<evidence type="ECO:0000313" key="3">
    <source>
        <dbReference type="Proteomes" id="UP000540568"/>
    </source>
</evidence>
<name>A0A7W3J986_9MICO</name>
<evidence type="ECO:0000313" key="2">
    <source>
        <dbReference type="EMBL" id="MBA8808595.1"/>
    </source>
</evidence>
<proteinExistence type="predicted"/>
<dbReference type="RefSeq" id="WP_182616717.1">
    <property type="nucleotide sequence ID" value="NZ_BAAATF010000003.1"/>
</dbReference>
<dbReference type="AlphaFoldDB" id="A0A7W3J986"/>
<feature type="transmembrane region" description="Helical" evidence="1">
    <location>
        <begin position="66"/>
        <end position="88"/>
    </location>
</feature>
<comment type="caution">
    <text evidence="2">The sequence shown here is derived from an EMBL/GenBank/DDBJ whole genome shotgun (WGS) entry which is preliminary data.</text>
</comment>
<dbReference type="EMBL" id="JACGWV010000001">
    <property type="protein sequence ID" value="MBA8808595.1"/>
    <property type="molecule type" value="Genomic_DNA"/>
</dbReference>
<keyword evidence="1" id="KW-0472">Membrane</keyword>
<evidence type="ECO:0000256" key="1">
    <source>
        <dbReference type="SAM" id="Phobius"/>
    </source>
</evidence>
<keyword evidence="3" id="KW-1185">Reference proteome</keyword>
<reference evidence="2 3" key="1">
    <citation type="submission" date="2020-07" db="EMBL/GenBank/DDBJ databases">
        <title>Sequencing the genomes of 1000 actinobacteria strains.</title>
        <authorList>
            <person name="Klenk H.-P."/>
        </authorList>
    </citation>
    <scope>NUCLEOTIDE SEQUENCE [LARGE SCALE GENOMIC DNA]</scope>
    <source>
        <strain evidence="2 3">DSM 44121</strain>
    </source>
</reference>
<sequence>MTDLVEQPARDDSTRATDARRRAIRTARTSLLVGVLAALAALGVSVGLGRDDLFLVASLGGDTLTFLLWTVSCASGFVLSVTGFRLFVVGYEAFTAAMAALFLCAFVLATGVATLIAGGFTMLTAHTRYVGLDELDRPADQRIVVRESFSIHHINWRVYQGGPFHYRDITDSLLTDPDCHELSADDRGSTPFARGDYTLTTDAQGRAVLNFTADGALCTKDGTYELVLPD</sequence>
<feature type="transmembrane region" description="Helical" evidence="1">
    <location>
        <begin position="100"/>
        <end position="123"/>
    </location>
</feature>
<protein>
    <submittedName>
        <fullName evidence="2">Uncharacterized protein</fullName>
    </submittedName>
</protein>
<dbReference type="Proteomes" id="UP000540568">
    <property type="component" value="Unassembled WGS sequence"/>
</dbReference>
<keyword evidence="1" id="KW-0812">Transmembrane</keyword>
<accession>A0A7W3J986</accession>
<feature type="transmembrane region" description="Helical" evidence="1">
    <location>
        <begin position="29"/>
        <end position="46"/>
    </location>
</feature>